<dbReference type="eggNOG" id="ENOG50309XJ">
    <property type="taxonomic scope" value="Bacteria"/>
</dbReference>
<gene>
    <name evidence="2" type="ORF">REG_0745</name>
</gene>
<keyword evidence="3" id="KW-1185">Reference proteome</keyword>
<dbReference type="AlphaFoldDB" id="E0WS28"/>
<dbReference type="Proteomes" id="UP000005726">
    <property type="component" value="Unassembled WGS sequence"/>
</dbReference>
<evidence type="ECO:0000313" key="2">
    <source>
        <dbReference type="EMBL" id="EFL92162.1"/>
    </source>
</evidence>
<dbReference type="Pfam" id="PF13613">
    <property type="entry name" value="HTH_Tnp_4"/>
    <property type="match status" value="1"/>
</dbReference>
<proteinExistence type="predicted"/>
<sequence>MKYEVIKVLEEEKFRRLTGVKRSTFEKMIKILNEADKSKQGKGGRKPKRGLEERLLMALEYIREYRTYFHVSQSYGVSESTCYETIKWIENTLIKHPDFALPGRKAVLKSDREYELVLIDATETPIERPQKNKSRFTQEKRNDTP</sequence>
<dbReference type="HOGENOM" id="CLU_073820_3_1_6"/>
<organism evidence="2 3">
    <name type="scientific">Candidatus Regiella insecticola LSR1</name>
    <dbReference type="NCBI Taxonomy" id="663321"/>
    <lineage>
        <taxon>Bacteria</taxon>
        <taxon>Pseudomonadati</taxon>
        <taxon>Pseudomonadota</taxon>
        <taxon>Gammaproteobacteria</taxon>
        <taxon>Enterobacterales</taxon>
        <taxon>Enterobacteriaceae</taxon>
        <taxon>aphid secondary symbionts</taxon>
        <taxon>Candidatus Regiella</taxon>
    </lineage>
</organism>
<name>E0WS28_9ENTR</name>
<dbReference type="InterPro" id="IPR027805">
    <property type="entry name" value="Transposase_HTH_dom"/>
</dbReference>
<dbReference type="EMBL" id="GL379590">
    <property type="protein sequence ID" value="EFL92162.1"/>
    <property type="molecule type" value="Genomic_DNA"/>
</dbReference>
<accession>E0WS28</accession>
<reference evidence="2" key="1">
    <citation type="journal article" date="2009" name="Environ. Microbiol.">
        <title>Dynamics of genome evolution in facultative symbionts of aphids.</title>
        <authorList>
            <person name="Degnan P.H."/>
            <person name="Leonardo T.E."/>
            <person name="Cass B.N."/>
            <person name="Hurwitz B."/>
            <person name="Stern D."/>
            <person name="Gibbs R.A."/>
            <person name="Richards S."/>
            <person name="Moran N.A."/>
        </authorList>
    </citation>
    <scope>NUCLEOTIDE SEQUENCE [LARGE SCALE GENOMIC DNA]</scope>
    <source>
        <strain evidence="2">LSR1</strain>
    </source>
</reference>
<evidence type="ECO:0000313" key="3">
    <source>
        <dbReference type="Proteomes" id="UP000005726"/>
    </source>
</evidence>
<evidence type="ECO:0000259" key="1">
    <source>
        <dbReference type="Pfam" id="PF13613"/>
    </source>
</evidence>
<protein>
    <submittedName>
        <fullName evidence="2">ISRin1, transposase orfA</fullName>
    </submittedName>
</protein>
<feature type="domain" description="Transposase Helix-turn-helix" evidence="1">
    <location>
        <begin position="51"/>
        <end position="97"/>
    </location>
</feature>
<dbReference type="STRING" id="663321.REG_0745"/>